<gene>
    <name evidence="2" type="ORF">CAOG_009965</name>
</gene>
<sequence>MSTSLGCMRPSSTKPPALGKRPRLEPAGTNTMSGAAWKASLRLLRSSERSYSRSGRERMTMSVGSRSPNSYSSAVIRRDSSAPSSLRAWRSPFQEMRSSSASSTTPVKPMFSALSASITPSRSSAGRPTVAVMVVRYSSGLTSAFHQAAERDSMSLQVYRHTWGTTFLSPSSRAFTNAMRLGMLAANVRKWPVSKIHTRCSVAASNAPLLPVMAMRVTPAYEAKRLRYLTVVGSAMKRSDGSTSPVAATSSASSTASFAFSVASLPREVSSVLSSGACMFVSASAVDASVSWFPALAPCSLAIICWQRAYCASSLSKTELSVWSSFARSVVSFATCPRSAVISPSAAASAAVAIVRSRCRFSISLSSSSIVAASSM</sequence>
<feature type="compositionally biased region" description="Basic and acidic residues" evidence="1">
    <location>
        <begin position="48"/>
        <end position="59"/>
    </location>
</feature>
<feature type="compositionally biased region" description="Polar residues" evidence="1">
    <location>
        <begin position="62"/>
        <end position="73"/>
    </location>
</feature>
<feature type="region of interest" description="Disordered" evidence="1">
    <location>
        <begin position="1"/>
        <end position="32"/>
    </location>
</feature>
<reference evidence="3" key="1">
    <citation type="submission" date="2011-02" db="EMBL/GenBank/DDBJ databases">
        <title>The Genome Sequence of Capsaspora owczarzaki ATCC 30864.</title>
        <authorList>
            <person name="Russ C."/>
            <person name="Cuomo C."/>
            <person name="Burger G."/>
            <person name="Gray M.W."/>
            <person name="Holland P.W.H."/>
            <person name="King N."/>
            <person name="Lang F.B.F."/>
            <person name="Roger A.J."/>
            <person name="Ruiz-Trillo I."/>
            <person name="Young S.K."/>
            <person name="Zeng Q."/>
            <person name="Gargeya S."/>
            <person name="Alvarado L."/>
            <person name="Berlin A."/>
            <person name="Chapman S.B."/>
            <person name="Chen Z."/>
            <person name="Freedman E."/>
            <person name="Gellesch M."/>
            <person name="Goldberg J."/>
            <person name="Griggs A."/>
            <person name="Gujja S."/>
            <person name="Heilman E."/>
            <person name="Heiman D."/>
            <person name="Howarth C."/>
            <person name="Mehta T."/>
            <person name="Neiman D."/>
            <person name="Pearson M."/>
            <person name="Roberts A."/>
            <person name="Saif S."/>
            <person name="Shea T."/>
            <person name="Shenoy N."/>
            <person name="Sisk P."/>
            <person name="Stolte C."/>
            <person name="Sykes S."/>
            <person name="White J."/>
            <person name="Yandava C."/>
            <person name="Haas B."/>
            <person name="Nusbaum C."/>
            <person name="Birren B."/>
        </authorList>
    </citation>
    <scope>NUCLEOTIDE SEQUENCE</scope>
    <source>
        <strain evidence="3">ATCC 30864</strain>
    </source>
</reference>
<evidence type="ECO:0000313" key="2">
    <source>
        <dbReference type="EMBL" id="KJE95769.1"/>
    </source>
</evidence>
<dbReference type="Proteomes" id="UP000008743">
    <property type="component" value="Unassembled WGS sequence"/>
</dbReference>
<proteinExistence type="predicted"/>
<evidence type="ECO:0000256" key="1">
    <source>
        <dbReference type="SAM" id="MobiDB-lite"/>
    </source>
</evidence>
<feature type="compositionally biased region" description="Polar residues" evidence="1">
    <location>
        <begin position="1"/>
        <end position="14"/>
    </location>
</feature>
<feature type="region of interest" description="Disordered" evidence="1">
    <location>
        <begin position="48"/>
        <end position="77"/>
    </location>
</feature>
<dbReference type="AlphaFoldDB" id="A0A0D2X4B5"/>
<dbReference type="EMBL" id="KE346369">
    <property type="protein sequence ID" value="KJE95769.1"/>
    <property type="molecule type" value="Genomic_DNA"/>
</dbReference>
<name>A0A0D2X4B5_CAPO3</name>
<organism evidence="2 3">
    <name type="scientific">Capsaspora owczarzaki (strain ATCC 30864)</name>
    <dbReference type="NCBI Taxonomy" id="595528"/>
    <lineage>
        <taxon>Eukaryota</taxon>
        <taxon>Filasterea</taxon>
        <taxon>Capsaspora</taxon>
    </lineage>
</organism>
<protein>
    <submittedName>
        <fullName evidence="2">Uncharacterized protein</fullName>
    </submittedName>
</protein>
<keyword evidence="3" id="KW-1185">Reference proteome</keyword>
<accession>A0A0D2X4B5</accession>
<evidence type="ECO:0000313" key="3">
    <source>
        <dbReference type="Proteomes" id="UP000008743"/>
    </source>
</evidence>
<dbReference type="InParanoid" id="A0A0D2X4B5"/>